<accession>A0A0E0JLK3</accession>
<dbReference type="AlphaFoldDB" id="A0A0E0JLK3"/>
<sequence length="99" mass="10593">MGGVVGCSELAGRVLRQVRKSVDGEAPVQFGGGHTLPLPVWWLLCWWVTSYLKGCRGSRRKPHSVVHQAGSGYAFECRDPLGGAVEGTSIPFLATVLNA</sequence>
<dbReference type="HOGENOM" id="CLU_172817_0_0_1"/>
<keyword evidence="2" id="KW-1185">Reference proteome</keyword>
<organism evidence="1">
    <name type="scientific">Oryza punctata</name>
    <name type="common">Red rice</name>
    <dbReference type="NCBI Taxonomy" id="4537"/>
    <lineage>
        <taxon>Eukaryota</taxon>
        <taxon>Viridiplantae</taxon>
        <taxon>Streptophyta</taxon>
        <taxon>Embryophyta</taxon>
        <taxon>Tracheophyta</taxon>
        <taxon>Spermatophyta</taxon>
        <taxon>Magnoliopsida</taxon>
        <taxon>Liliopsida</taxon>
        <taxon>Poales</taxon>
        <taxon>Poaceae</taxon>
        <taxon>BOP clade</taxon>
        <taxon>Oryzoideae</taxon>
        <taxon>Oryzeae</taxon>
        <taxon>Oryzinae</taxon>
        <taxon>Oryza</taxon>
    </lineage>
</organism>
<evidence type="ECO:0000313" key="2">
    <source>
        <dbReference type="Proteomes" id="UP000026962"/>
    </source>
</evidence>
<reference evidence="1" key="1">
    <citation type="submission" date="2015-04" db="UniProtKB">
        <authorList>
            <consortium name="EnsemblPlants"/>
        </authorList>
    </citation>
    <scope>IDENTIFICATION</scope>
</reference>
<dbReference type="Gramene" id="OPUNC01G24040.1">
    <property type="protein sequence ID" value="OPUNC01G24040.1"/>
    <property type="gene ID" value="OPUNC01G24040"/>
</dbReference>
<reference evidence="1" key="2">
    <citation type="submission" date="2018-05" db="EMBL/GenBank/DDBJ databases">
        <title>OpunRS2 (Oryza punctata Reference Sequence Version 2).</title>
        <authorList>
            <person name="Zhang J."/>
            <person name="Kudrna D."/>
            <person name="Lee S."/>
            <person name="Talag J."/>
            <person name="Welchert J."/>
            <person name="Wing R.A."/>
        </authorList>
    </citation>
    <scope>NUCLEOTIDE SEQUENCE [LARGE SCALE GENOMIC DNA]</scope>
</reference>
<evidence type="ECO:0000313" key="1">
    <source>
        <dbReference type="EnsemblPlants" id="OPUNC01G24040.1"/>
    </source>
</evidence>
<dbReference type="Proteomes" id="UP000026962">
    <property type="component" value="Chromosome 1"/>
</dbReference>
<name>A0A0E0JLK3_ORYPU</name>
<dbReference type="EnsemblPlants" id="OPUNC01G24040.1">
    <property type="protein sequence ID" value="OPUNC01G24040.1"/>
    <property type="gene ID" value="OPUNC01G24040"/>
</dbReference>
<protein>
    <submittedName>
        <fullName evidence="1">Uncharacterized protein</fullName>
    </submittedName>
</protein>
<proteinExistence type="predicted"/>